<dbReference type="Proteomes" id="UP001165679">
    <property type="component" value="Unassembled WGS sequence"/>
</dbReference>
<dbReference type="PROSITE" id="PS51892">
    <property type="entry name" value="SUBTILASE"/>
    <property type="match status" value="1"/>
</dbReference>
<organism evidence="6 7">
    <name type="scientific">Limobrevibacterium gyesilva</name>
    <dbReference type="NCBI Taxonomy" id="2991712"/>
    <lineage>
        <taxon>Bacteria</taxon>
        <taxon>Pseudomonadati</taxon>
        <taxon>Pseudomonadota</taxon>
        <taxon>Alphaproteobacteria</taxon>
        <taxon>Acetobacterales</taxon>
        <taxon>Acetobacteraceae</taxon>
        <taxon>Limobrevibacterium</taxon>
    </lineage>
</organism>
<keyword evidence="3" id="KW-0720">Serine protease</keyword>
<keyword evidence="1" id="KW-0645">Protease</keyword>
<protein>
    <submittedName>
        <fullName evidence="6">S8 family serine peptidase</fullName>
    </submittedName>
</protein>
<reference evidence="6" key="1">
    <citation type="submission" date="2022-09" db="EMBL/GenBank/DDBJ databases">
        <title>Rhodovastum sp. nov. RN2-1 isolated from soil in Seongnam, South Korea.</title>
        <authorList>
            <person name="Le N.T."/>
        </authorList>
    </citation>
    <scope>NUCLEOTIDE SEQUENCE</scope>
    <source>
        <strain evidence="6">RN2-1</strain>
    </source>
</reference>
<sequence length="399" mass="39996">MSQVVAGGISYFTSASNEGSTFYQHGFQGIRTTLPGLSGNYLANNFATAAKPSPFESLTIAKGATATIDLQWDDPFASIGSGHEAASSLGMVLYDSNGKIVAYMMKNDVGGNPNQIMQFTNTTASTSFRLAIVTNGGGTTPNLFKFIVYGQGTAINDPAAGKGSGSVIGHELVAGANTVGAVAASATPVFGGNNHVESFSSAGPGMILFDADGNRMIEPARPGKVEFMAPDGVATSVFSQFYGTSAAAPDAAAVAALMLQQNPSLTPGQITAMLARSAVAATGPAGATGAGLIQATTAVQLAAAAPRATPATSVLLSYAAPEANSWAQAAAAQVNPVGAAIAAVLGEPGALADFTAFIDPADAVVMPGADGPGAGTDSFAMLNNGNQMVVPIYQDWGRA</sequence>
<dbReference type="InterPro" id="IPR000209">
    <property type="entry name" value="Peptidase_S8/S53_dom"/>
</dbReference>
<dbReference type="PROSITE" id="PS00138">
    <property type="entry name" value="SUBTILASE_SER"/>
    <property type="match status" value="1"/>
</dbReference>
<evidence type="ECO:0000259" key="5">
    <source>
        <dbReference type="Pfam" id="PF00082"/>
    </source>
</evidence>
<proteinExistence type="inferred from homology"/>
<evidence type="ECO:0000256" key="1">
    <source>
        <dbReference type="ARBA" id="ARBA00022670"/>
    </source>
</evidence>
<evidence type="ECO:0000313" key="7">
    <source>
        <dbReference type="Proteomes" id="UP001165679"/>
    </source>
</evidence>
<keyword evidence="2" id="KW-0378">Hydrolase</keyword>
<dbReference type="GO" id="GO:0004252">
    <property type="term" value="F:serine-type endopeptidase activity"/>
    <property type="evidence" value="ECO:0007669"/>
    <property type="project" value="InterPro"/>
</dbReference>
<accession>A0AA41YQ85</accession>
<dbReference type="GO" id="GO:0006508">
    <property type="term" value="P:proteolysis"/>
    <property type="evidence" value="ECO:0007669"/>
    <property type="project" value="UniProtKB-KW"/>
</dbReference>
<feature type="domain" description="Peptidase S8/S53" evidence="5">
    <location>
        <begin position="152"/>
        <end position="291"/>
    </location>
</feature>
<comment type="similarity">
    <text evidence="4">Belongs to the peptidase S8 family.</text>
</comment>
<dbReference type="EMBL" id="JAPDNT010000023">
    <property type="protein sequence ID" value="MCW3476726.1"/>
    <property type="molecule type" value="Genomic_DNA"/>
</dbReference>
<comment type="caution">
    <text evidence="4">Lacks conserved residue(s) required for the propagation of feature annotation.</text>
</comment>
<dbReference type="InterPro" id="IPR023828">
    <property type="entry name" value="Peptidase_S8_Ser-AS"/>
</dbReference>
<dbReference type="InterPro" id="IPR036852">
    <property type="entry name" value="Peptidase_S8/S53_dom_sf"/>
</dbReference>
<keyword evidence="7" id="KW-1185">Reference proteome</keyword>
<dbReference type="Gene3D" id="3.40.50.200">
    <property type="entry name" value="Peptidase S8/S53 domain"/>
    <property type="match status" value="1"/>
</dbReference>
<reference evidence="6" key="2">
    <citation type="submission" date="2022-10" db="EMBL/GenBank/DDBJ databases">
        <authorList>
            <person name="Trinh H.N."/>
        </authorList>
    </citation>
    <scope>NUCLEOTIDE SEQUENCE</scope>
    <source>
        <strain evidence="6">RN2-1</strain>
    </source>
</reference>
<dbReference type="SUPFAM" id="SSF52743">
    <property type="entry name" value="Subtilisin-like"/>
    <property type="match status" value="1"/>
</dbReference>
<gene>
    <name evidence="6" type="ORF">OL599_19350</name>
</gene>
<evidence type="ECO:0000256" key="4">
    <source>
        <dbReference type="PROSITE-ProRule" id="PRU01240"/>
    </source>
</evidence>
<name>A0AA41YQ85_9PROT</name>
<evidence type="ECO:0000256" key="3">
    <source>
        <dbReference type="ARBA" id="ARBA00022825"/>
    </source>
</evidence>
<evidence type="ECO:0000313" key="6">
    <source>
        <dbReference type="EMBL" id="MCW3476726.1"/>
    </source>
</evidence>
<comment type="caution">
    <text evidence="6">The sequence shown here is derived from an EMBL/GenBank/DDBJ whole genome shotgun (WGS) entry which is preliminary data.</text>
</comment>
<evidence type="ECO:0000256" key="2">
    <source>
        <dbReference type="ARBA" id="ARBA00022801"/>
    </source>
</evidence>
<dbReference type="AlphaFoldDB" id="A0AA41YQ85"/>
<dbReference type="Pfam" id="PF00082">
    <property type="entry name" value="Peptidase_S8"/>
    <property type="match status" value="1"/>
</dbReference>